<dbReference type="NCBIfam" id="NF033710">
    <property type="entry name" value="T9SS_OM_PorV"/>
    <property type="match status" value="1"/>
</dbReference>
<dbReference type="SUPFAM" id="SSF56935">
    <property type="entry name" value="Porins"/>
    <property type="match status" value="1"/>
</dbReference>
<name>A0A1G7WZD1_CHIFI</name>
<dbReference type="RefSeq" id="WP_089835266.1">
    <property type="nucleotide sequence ID" value="NZ_FNBN01000006.1"/>
</dbReference>
<accession>A0A1G7WZD1</accession>
<evidence type="ECO:0000259" key="2">
    <source>
        <dbReference type="Pfam" id="PF19572"/>
    </source>
</evidence>
<dbReference type="OrthoDB" id="9758448at2"/>
<dbReference type="InterPro" id="IPR047799">
    <property type="entry name" value="T9SS_OM_PorV"/>
</dbReference>
<feature type="chain" id="PRO_5011678243" description="Type IX secretion system protein PorV domain-containing protein" evidence="1">
    <location>
        <begin position="24"/>
        <end position="392"/>
    </location>
</feature>
<evidence type="ECO:0000313" key="4">
    <source>
        <dbReference type="Proteomes" id="UP000199045"/>
    </source>
</evidence>
<dbReference type="Gene3D" id="2.40.160.60">
    <property type="entry name" value="Outer membrane protein transport protein (OMPP1/FadL/TodX)"/>
    <property type="match status" value="1"/>
</dbReference>
<proteinExistence type="predicted"/>
<reference evidence="3 4" key="1">
    <citation type="submission" date="2016-10" db="EMBL/GenBank/DDBJ databases">
        <authorList>
            <person name="de Groot N.N."/>
        </authorList>
    </citation>
    <scope>NUCLEOTIDE SEQUENCE [LARGE SCALE GENOMIC DNA]</scope>
    <source>
        <strain evidence="3 4">DSM 527</strain>
    </source>
</reference>
<dbReference type="AlphaFoldDB" id="A0A1G7WZD1"/>
<sequence length="392" mass="43458">MIKKFTIWLCAAGLLVHSSPLMAQTKGIKAINTGAAFLMVNPDARSSGTGDAMTGLEADANSLFGNAAKIVFAGDWGVSASYSPWMWDLNNSDQRTNMGYLAAFKNFNNNTEGIGISMRYFTNGTIIFRDDNGTELQRYKPKEYAIDATYARKLGERYSLAISLRYIRSDLGQGSFNGLQQKPASAVAGDIGFYSQNYAKNDPAGNRYCWGIAFTNIGSKLNYTDDSDRKAFLPANLRIGGGYSFVNTVEHQFTVLADVNKLLIPTPPTYKLDATGQPTGEIEDGKDPNRSMTEALFTSFWDAPGGFQEELREFTIAAGLEYTYQHQLFIRTGYFYEHPQKGYRQHFSAGVGTRIKGFSVDMAYIMPTANSLYQRRTLKFSVAYHIGSANRP</sequence>
<feature type="domain" description="Type IX secretion system protein PorV" evidence="2">
    <location>
        <begin position="28"/>
        <end position="268"/>
    </location>
</feature>
<dbReference type="NCBIfam" id="NF033709">
    <property type="entry name" value="PorV_fam"/>
    <property type="match status" value="1"/>
</dbReference>
<protein>
    <recommendedName>
        <fullName evidence="2">Type IX secretion system protein PorV domain-containing protein</fullName>
    </recommendedName>
</protein>
<dbReference type="Proteomes" id="UP000199045">
    <property type="component" value="Unassembled WGS sequence"/>
</dbReference>
<gene>
    <name evidence="3" type="ORF">SAMN04488121_106206</name>
</gene>
<dbReference type="InterPro" id="IPR045741">
    <property type="entry name" value="PorV"/>
</dbReference>
<dbReference type="EMBL" id="FNBN01000006">
    <property type="protein sequence ID" value="SDG76680.1"/>
    <property type="molecule type" value="Genomic_DNA"/>
</dbReference>
<dbReference type="STRING" id="104663.SAMN04488121_106206"/>
<evidence type="ECO:0000313" key="3">
    <source>
        <dbReference type="EMBL" id="SDG76680.1"/>
    </source>
</evidence>
<dbReference type="Pfam" id="PF19572">
    <property type="entry name" value="PorV"/>
    <property type="match status" value="1"/>
</dbReference>
<evidence type="ECO:0000256" key="1">
    <source>
        <dbReference type="SAM" id="SignalP"/>
    </source>
</evidence>
<feature type="signal peptide" evidence="1">
    <location>
        <begin position="1"/>
        <end position="23"/>
    </location>
</feature>
<keyword evidence="1" id="KW-0732">Signal</keyword>
<organism evidence="3 4">
    <name type="scientific">Chitinophaga filiformis</name>
    <name type="common">Myxococcus filiformis</name>
    <name type="synonym">Flexibacter filiformis</name>
    <dbReference type="NCBI Taxonomy" id="104663"/>
    <lineage>
        <taxon>Bacteria</taxon>
        <taxon>Pseudomonadati</taxon>
        <taxon>Bacteroidota</taxon>
        <taxon>Chitinophagia</taxon>
        <taxon>Chitinophagales</taxon>
        <taxon>Chitinophagaceae</taxon>
        <taxon>Chitinophaga</taxon>
    </lineage>
</organism>